<dbReference type="OrthoDB" id="3363827at2"/>
<keyword evidence="1" id="KW-0472">Membrane</keyword>
<sequence>MHADRTNRTVNILLALILLGGGVAVALLSFGVFGQQSADRKVTDNVVSQFVGDQGTWFWPVAAVVALLVLLLCLRWIIAILASTDRVGELIVGGDRSHGRTVLSTGAVTDALVTEVEGYRGVSSASARTIGNEAHPEIVLQTRLDSSADIGDVRTKIDSEAAAHVREAMDDPQLPITVELSMDNDAGSRVR</sequence>
<dbReference type="InParanoid" id="A0A7L4YM05"/>
<reference evidence="2 3" key="1">
    <citation type="journal article" date="2018" name="Int. J. Syst. Evol. Microbiol.">
        <title>Epidermidibacterium keratini gen. nov., sp. nov., a member of the family Sporichthyaceae, isolated from keratin epidermis.</title>
        <authorList>
            <person name="Lee D.G."/>
            <person name="Trujillo M.E."/>
            <person name="Kang S."/>
            <person name="Nam J.J."/>
            <person name="Kim Y.J."/>
        </authorList>
    </citation>
    <scope>NUCLEOTIDE SEQUENCE [LARGE SCALE GENOMIC DNA]</scope>
    <source>
        <strain evidence="2 3">EPI-7</strain>
    </source>
</reference>
<evidence type="ECO:0000313" key="2">
    <source>
        <dbReference type="EMBL" id="QHB99858.1"/>
    </source>
</evidence>
<name>A0A7L4YM05_9ACTN</name>
<evidence type="ECO:0000313" key="3">
    <source>
        <dbReference type="Proteomes" id="UP000463857"/>
    </source>
</evidence>
<proteinExistence type="predicted"/>
<gene>
    <name evidence="2" type="primary">amaP</name>
    <name evidence="2" type="ORF">EK0264_05885</name>
</gene>
<keyword evidence="1" id="KW-1133">Transmembrane helix</keyword>
<dbReference type="AlphaFoldDB" id="A0A7L4YM05"/>
<accession>A0A7L4YM05</accession>
<evidence type="ECO:0000256" key="1">
    <source>
        <dbReference type="SAM" id="Phobius"/>
    </source>
</evidence>
<protein>
    <submittedName>
        <fullName evidence="2">Alkaline shock response membrane anchor protein AmaP</fullName>
    </submittedName>
</protein>
<dbReference type="KEGG" id="eke:EK0264_05885"/>
<dbReference type="RefSeq" id="WP_159543847.1">
    <property type="nucleotide sequence ID" value="NZ_CP047156.1"/>
</dbReference>
<dbReference type="NCBIfam" id="NF033218">
    <property type="entry name" value="anchor_AmaP"/>
    <property type="match status" value="1"/>
</dbReference>
<dbReference type="EMBL" id="CP047156">
    <property type="protein sequence ID" value="QHB99858.1"/>
    <property type="molecule type" value="Genomic_DNA"/>
</dbReference>
<feature type="transmembrane region" description="Helical" evidence="1">
    <location>
        <begin position="12"/>
        <end position="33"/>
    </location>
</feature>
<feature type="transmembrane region" description="Helical" evidence="1">
    <location>
        <begin position="57"/>
        <end position="78"/>
    </location>
</feature>
<dbReference type="Proteomes" id="UP000463857">
    <property type="component" value="Chromosome"/>
</dbReference>
<keyword evidence="3" id="KW-1185">Reference proteome</keyword>
<keyword evidence="1" id="KW-0812">Transmembrane</keyword>
<organism evidence="2 3">
    <name type="scientific">Epidermidibacterium keratini</name>
    <dbReference type="NCBI Taxonomy" id="1891644"/>
    <lineage>
        <taxon>Bacteria</taxon>
        <taxon>Bacillati</taxon>
        <taxon>Actinomycetota</taxon>
        <taxon>Actinomycetes</taxon>
        <taxon>Sporichthyales</taxon>
        <taxon>Sporichthyaceae</taxon>
        <taxon>Epidermidibacterium</taxon>
    </lineage>
</organism>